<accession>A0AAW0T9G9</accession>
<evidence type="ECO:0000256" key="5">
    <source>
        <dbReference type="SAM" id="Phobius"/>
    </source>
</evidence>
<dbReference type="GO" id="GO:0016020">
    <property type="term" value="C:membrane"/>
    <property type="evidence" value="ECO:0007669"/>
    <property type="project" value="UniProtKB-SubCell"/>
</dbReference>
<proteinExistence type="predicted"/>
<reference evidence="7 8" key="1">
    <citation type="submission" date="2023-03" db="EMBL/GenBank/DDBJ databases">
        <title>High-quality genome of Scylla paramamosain provides insights in environmental adaptation.</title>
        <authorList>
            <person name="Zhang L."/>
        </authorList>
    </citation>
    <scope>NUCLEOTIDE SEQUENCE [LARGE SCALE GENOMIC DNA]</scope>
    <source>
        <strain evidence="7">LZ_2023a</strain>
        <tissue evidence="7">Muscle</tissue>
    </source>
</reference>
<comment type="subcellular location">
    <subcellularLocation>
        <location evidence="1">Membrane</location>
    </subcellularLocation>
</comment>
<dbReference type="Pfam" id="PF04116">
    <property type="entry name" value="FA_hydroxylase"/>
    <property type="match status" value="1"/>
</dbReference>
<dbReference type="PANTHER" id="PTHR11863">
    <property type="entry name" value="STEROL DESATURASE"/>
    <property type="match status" value="1"/>
</dbReference>
<evidence type="ECO:0000313" key="8">
    <source>
        <dbReference type="Proteomes" id="UP001487740"/>
    </source>
</evidence>
<evidence type="ECO:0000256" key="2">
    <source>
        <dbReference type="ARBA" id="ARBA00022692"/>
    </source>
</evidence>
<feature type="transmembrane region" description="Helical" evidence="5">
    <location>
        <begin position="313"/>
        <end position="332"/>
    </location>
</feature>
<dbReference type="AlphaFoldDB" id="A0AAW0T9G9"/>
<dbReference type="EMBL" id="JARAKH010000036">
    <property type="protein sequence ID" value="KAK8384008.1"/>
    <property type="molecule type" value="Genomic_DNA"/>
</dbReference>
<evidence type="ECO:0000256" key="1">
    <source>
        <dbReference type="ARBA" id="ARBA00004370"/>
    </source>
</evidence>
<evidence type="ECO:0000259" key="6">
    <source>
        <dbReference type="Pfam" id="PF04116"/>
    </source>
</evidence>
<feature type="transmembrane region" description="Helical" evidence="5">
    <location>
        <begin position="100"/>
        <end position="120"/>
    </location>
</feature>
<evidence type="ECO:0000313" key="7">
    <source>
        <dbReference type="EMBL" id="KAK8384008.1"/>
    </source>
</evidence>
<keyword evidence="2 5" id="KW-0812">Transmembrane</keyword>
<dbReference type="GO" id="GO:0016491">
    <property type="term" value="F:oxidoreductase activity"/>
    <property type="evidence" value="ECO:0007669"/>
    <property type="project" value="InterPro"/>
</dbReference>
<evidence type="ECO:0000256" key="4">
    <source>
        <dbReference type="ARBA" id="ARBA00023136"/>
    </source>
</evidence>
<organism evidence="7 8">
    <name type="scientific">Scylla paramamosain</name>
    <name type="common">Mud crab</name>
    <dbReference type="NCBI Taxonomy" id="85552"/>
    <lineage>
        <taxon>Eukaryota</taxon>
        <taxon>Metazoa</taxon>
        <taxon>Ecdysozoa</taxon>
        <taxon>Arthropoda</taxon>
        <taxon>Crustacea</taxon>
        <taxon>Multicrustacea</taxon>
        <taxon>Malacostraca</taxon>
        <taxon>Eumalacostraca</taxon>
        <taxon>Eucarida</taxon>
        <taxon>Decapoda</taxon>
        <taxon>Pleocyemata</taxon>
        <taxon>Brachyura</taxon>
        <taxon>Eubrachyura</taxon>
        <taxon>Portunoidea</taxon>
        <taxon>Portunidae</taxon>
        <taxon>Portuninae</taxon>
        <taxon>Scylla</taxon>
    </lineage>
</organism>
<dbReference type="InterPro" id="IPR050307">
    <property type="entry name" value="Sterol_Desaturase_Related"/>
</dbReference>
<name>A0AAW0T9G9_SCYPA</name>
<feature type="transmembrane region" description="Helical" evidence="5">
    <location>
        <begin position="51"/>
        <end position="79"/>
    </location>
</feature>
<sequence length="333" mass="37875">MKPSGTAVLVVMLLLLLSPGFLRRAWVWSGAFWQARYDQVLRVCGHDGSLAFLYGISVVGYFTYWAVGGLYTLADLNLLPHLLRQYKTQTGTNQPVSARALIKCLAVVNVNQLVLGLPFVEACRRALLMRGADFSPRLPPFFVVLQHLAVFTLIEEVLFYYFHRLCHHRLLYKHIHKLHHEWQSPIAVTAAYAHPVEHFFVNMVPIMVGPILLGSHPATIWLWVFLATVNVLVHHSGYHLPFLPSPQFHDYHHLKFTGCYGVLGVLDRLHGTDQQFLSTLNHQKDHVYFSLQPLSATASSRGREGVRRGSMRVIISVLTLRPSLLFVVSFFIY</sequence>
<keyword evidence="3 5" id="KW-1133">Transmembrane helix</keyword>
<keyword evidence="8" id="KW-1185">Reference proteome</keyword>
<protein>
    <recommendedName>
        <fullName evidence="6">Fatty acid hydroxylase domain-containing protein</fullName>
    </recommendedName>
</protein>
<evidence type="ECO:0000256" key="3">
    <source>
        <dbReference type="ARBA" id="ARBA00022989"/>
    </source>
</evidence>
<dbReference type="InterPro" id="IPR006694">
    <property type="entry name" value="Fatty_acid_hydroxylase"/>
</dbReference>
<comment type="caution">
    <text evidence="7">The sequence shown here is derived from an EMBL/GenBank/DDBJ whole genome shotgun (WGS) entry which is preliminary data.</text>
</comment>
<feature type="domain" description="Fatty acid hydroxylase" evidence="6">
    <location>
        <begin position="149"/>
        <end position="272"/>
    </location>
</feature>
<dbReference type="GO" id="GO:0008610">
    <property type="term" value="P:lipid biosynthetic process"/>
    <property type="evidence" value="ECO:0007669"/>
    <property type="project" value="InterPro"/>
</dbReference>
<feature type="transmembrane region" description="Helical" evidence="5">
    <location>
        <begin position="140"/>
        <end position="162"/>
    </location>
</feature>
<gene>
    <name evidence="7" type="ORF">O3P69_016027</name>
</gene>
<dbReference type="GO" id="GO:0005506">
    <property type="term" value="F:iron ion binding"/>
    <property type="evidence" value="ECO:0007669"/>
    <property type="project" value="InterPro"/>
</dbReference>
<dbReference type="Proteomes" id="UP001487740">
    <property type="component" value="Unassembled WGS sequence"/>
</dbReference>
<keyword evidence="4 5" id="KW-0472">Membrane</keyword>